<organism evidence="4">
    <name type="scientific">Cladocopium goreaui</name>
    <dbReference type="NCBI Taxonomy" id="2562237"/>
    <lineage>
        <taxon>Eukaryota</taxon>
        <taxon>Sar</taxon>
        <taxon>Alveolata</taxon>
        <taxon>Dinophyceae</taxon>
        <taxon>Suessiales</taxon>
        <taxon>Symbiodiniaceae</taxon>
        <taxon>Cladocopium</taxon>
    </lineage>
</organism>
<evidence type="ECO:0000313" key="6">
    <source>
        <dbReference type="Proteomes" id="UP001152797"/>
    </source>
</evidence>
<dbReference type="InterPro" id="IPR001878">
    <property type="entry name" value="Znf_CCHC"/>
</dbReference>
<reference evidence="4" key="1">
    <citation type="submission" date="2022-10" db="EMBL/GenBank/DDBJ databases">
        <authorList>
            <person name="Chen Y."/>
            <person name="Dougan E. K."/>
            <person name="Chan C."/>
            <person name="Rhodes N."/>
            <person name="Thang M."/>
        </authorList>
    </citation>
    <scope>NUCLEOTIDE SEQUENCE</scope>
</reference>
<feature type="domain" description="CCHC-type" evidence="3">
    <location>
        <begin position="5"/>
        <end position="20"/>
    </location>
</feature>
<name>A0A9P1C1Z7_9DINO</name>
<dbReference type="SUPFAM" id="SSF57756">
    <property type="entry name" value="Retrovirus zinc finger-like domains"/>
    <property type="match status" value="1"/>
</dbReference>
<evidence type="ECO:0000313" key="5">
    <source>
        <dbReference type="EMBL" id="CAL4770906.1"/>
    </source>
</evidence>
<keyword evidence="1" id="KW-0479">Metal-binding</keyword>
<keyword evidence="1" id="KW-0862">Zinc</keyword>
<dbReference type="EMBL" id="CAMXCT030000818">
    <property type="protein sequence ID" value="CAL4770906.1"/>
    <property type="molecule type" value="Genomic_DNA"/>
</dbReference>
<dbReference type="EMBL" id="CAMXCT020000818">
    <property type="protein sequence ID" value="CAL1136969.1"/>
    <property type="molecule type" value="Genomic_DNA"/>
</dbReference>
<proteinExistence type="predicted"/>
<dbReference type="InterPro" id="IPR001969">
    <property type="entry name" value="Aspartic_peptidase_AS"/>
</dbReference>
<dbReference type="GO" id="GO:0008270">
    <property type="term" value="F:zinc ion binding"/>
    <property type="evidence" value="ECO:0007669"/>
    <property type="project" value="UniProtKB-KW"/>
</dbReference>
<accession>A0A9P1C1Z7</accession>
<dbReference type="GO" id="GO:0004190">
    <property type="term" value="F:aspartic-type endopeptidase activity"/>
    <property type="evidence" value="ECO:0007669"/>
    <property type="project" value="InterPro"/>
</dbReference>
<dbReference type="PROSITE" id="PS00141">
    <property type="entry name" value="ASP_PROTEASE"/>
    <property type="match status" value="1"/>
</dbReference>
<dbReference type="SMART" id="SM00343">
    <property type="entry name" value="ZnF_C2HC"/>
    <property type="match status" value="1"/>
</dbReference>
<dbReference type="GO" id="GO:0006508">
    <property type="term" value="P:proteolysis"/>
    <property type="evidence" value="ECO:0007669"/>
    <property type="project" value="InterPro"/>
</dbReference>
<gene>
    <name evidence="4" type="ORF">C1SCF055_LOCUS11195</name>
</gene>
<keyword evidence="1" id="KW-0863">Zinc-finger</keyword>
<dbReference type="Proteomes" id="UP001152797">
    <property type="component" value="Unassembled WGS sequence"/>
</dbReference>
<dbReference type="InterPro" id="IPR036875">
    <property type="entry name" value="Znf_CCHC_sf"/>
</dbReference>
<evidence type="ECO:0000256" key="2">
    <source>
        <dbReference type="SAM" id="MobiDB-lite"/>
    </source>
</evidence>
<keyword evidence="6" id="KW-1185">Reference proteome</keyword>
<evidence type="ECO:0000259" key="3">
    <source>
        <dbReference type="PROSITE" id="PS50158"/>
    </source>
</evidence>
<evidence type="ECO:0000313" key="4">
    <source>
        <dbReference type="EMBL" id="CAI3983594.1"/>
    </source>
</evidence>
<dbReference type="AlphaFoldDB" id="A0A9P1C1Z7"/>
<comment type="caution">
    <text evidence="4">The sequence shown here is derived from an EMBL/GenBank/DDBJ whole genome shotgun (WGS) entry which is preliminary data.</text>
</comment>
<evidence type="ECO:0000256" key="1">
    <source>
        <dbReference type="PROSITE-ProRule" id="PRU00047"/>
    </source>
</evidence>
<dbReference type="GO" id="GO:0003676">
    <property type="term" value="F:nucleic acid binding"/>
    <property type="evidence" value="ECO:0007669"/>
    <property type="project" value="InterPro"/>
</dbReference>
<dbReference type="Pfam" id="PF00098">
    <property type="entry name" value="zf-CCHC"/>
    <property type="match status" value="1"/>
</dbReference>
<dbReference type="PROSITE" id="PS50158">
    <property type="entry name" value="ZF_CCHC"/>
    <property type="match status" value="1"/>
</dbReference>
<dbReference type="EMBL" id="CAMXCT010000818">
    <property type="protein sequence ID" value="CAI3983594.1"/>
    <property type="molecule type" value="Genomic_DNA"/>
</dbReference>
<reference evidence="5 6" key="2">
    <citation type="submission" date="2024-05" db="EMBL/GenBank/DDBJ databases">
        <authorList>
            <person name="Chen Y."/>
            <person name="Shah S."/>
            <person name="Dougan E. K."/>
            <person name="Thang M."/>
            <person name="Chan C."/>
        </authorList>
    </citation>
    <scope>NUCLEOTIDE SEQUENCE [LARGE SCALE GENOMIC DNA]</scope>
</reference>
<protein>
    <submittedName>
        <fullName evidence="5">CCHC-type domain-containing protein</fullName>
    </submittedName>
</protein>
<feature type="region of interest" description="Disordered" evidence="2">
    <location>
        <begin position="329"/>
        <end position="349"/>
    </location>
</feature>
<sequence>MESTCRNCGKKGHWRAECPDRQRNATSSGTPSTSAAMTAEAVSLDGEPYAMPMEFIQLTDVRPAKPVLMQPNRDAAADEVAFFTAHGALGILDTGATKSVIGSRHLPALIESFPKEVQRQLTMATSRSSRLDRVLAQGSTDSVETFRQLSLEEMGGHKVTFGKSHIGKTYAEMWRDEKGWIRWFSKTYGDSQKDEHRKMLAYVEAMVAQHEEIYEMAPLQEGAQEVIRPCPKVQPKSKAAPMPAMMTAATEVMTEMDDPWDVMDTMTQAAIMNGPQQEMIDALQSRVLNMENVMGERESSVQRRAAAAVNAAAAAECADEMMQRMLDEATGSGHGDEGQKALEPNTNRSSGGMLDALGLVLYRFQCIHQRHLHWEQPARSLMLKMPYLYEISQGTYAAQFDMCKVGELKVLTKVKNMKELPVLCWDETAYALQGIKRNADSKRFSQPSRAKNRNSGPARVIKQDDASTVFCNNAGSIIRAAPEHIHVAEDELLCDLLLCSDDDNLIDNAPNGEEIVWPTYLDFRLLGFIALDAILANTLRLPLAAWKRLQDLLVVREGFTSSEYDSYVELFNHLDPKKSGEISDESWIEW</sequence>
<dbReference type="Gene3D" id="4.10.60.10">
    <property type="entry name" value="Zinc finger, CCHC-type"/>
    <property type="match status" value="1"/>
</dbReference>